<evidence type="ECO:0000313" key="2">
    <source>
        <dbReference type="Proteomes" id="UP000077623"/>
    </source>
</evidence>
<reference evidence="2" key="1">
    <citation type="submission" date="2016-04" db="EMBL/GenBank/DDBJ databases">
        <authorList>
            <person name="Quiroz-Castaneda R.E."/>
            <person name="Martinez-Ocampo F."/>
        </authorList>
    </citation>
    <scope>NUCLEOTIDE SEQUENCE [LARGE SCALE GENOMIC DNA]</scope>
    <source>
        <strain evidence="2">INIFAP01</strain>
    </source>
</reference>
<dbReference type="Proteomes" id="UP000077623">
    <property type="component" value="Unassembled WGS sequence"/>
</dbReference>
<dbReference type="EMBL" id="LWUJ01000010">
    <property type="protein sequence ID" value="OAL10670.1"/>
    <property type="molecule type" value="Genomic_DNA"/>
</dbReference>
<organism evidence="1 2">
    <name type="scientific">Candidatus Mycoplasma haematobovis</name>
    <dbReference type="NCBI Taxonomy" id="432608"/>
    <lineage>
        <taxon>Bacteria</taxon>
        <taxon>Bacillati</taxon>
        <taxon>Mycoplasmatota</taxon>
        <taxon>Mollicutes</taxon>
        <taxon>Mycoplasmataceae</taxon>
        <taxon>Mycoplasma</taxon>
    </lineage>
</organism>
<gene>
    <name evidence="1" type="ORF">A6V39_01200</name>
</gene>
<comment type="caution">
    <text evidence="1">The sequence shown here is derived from an EMBL/GenBank/DDBJ whole genome shotgun (WGS) entry which is preliminary data.</text>
</comment>
<dbReference type="AlphaFoldDB" id="A0A1A9QG32"/>
<name>A0A1A9QG32_9MOLU</name>
<accession>A0A1A9QG32</accession>
<proteinExistence type="predicted"/>
<protein>
    <submittedName>
        <fullName evidence="1">Uncharacterized protein</fullName>
    </submittedName>
</protein>
<dbReference type="RefSeq" id="WP_187149906.1">
    <property type="nucleotide sequence ID" value="NZ_LWUJ01000010.1"/>
</dbReference>
<dbReference type="STRING" id="432608.A6V39_01200"/>
<evidence type="ECO:0000313" key="1">
    <source>
        <dbReference type="EMBL" id="OAL10670.1"/>
    </source>
</evidence>
<keyword evidence="2" id="KW-1185">Reference proteome</keyword>
<sequence>MAINTALKITLTTVGLGGAVTGASIGAYNHFSKSNNKEQESKNTNVTKTYSITSLLKDNKLELISPTDDKVSVWTPKYNQFKNDHTSKVPTGIWTIEHWDRVKDQDEGLDTFKELCEINGKNNVENNKSEVYKQVEKYCTKPLTQIPSEQS</sequence>